<evidence type="ECO:0000256" key="1">
    <source>
        <dbReference type="SAM" id="MobiDB-lite"/>
    </source>
</evidence>
<dbReference type="AlphaFoldDB" id="A0A2P6RXI2"/>
<keyword evidence="3" id="KW-1185">Reference proteome</keyword>
<gene>
    <name evidence="2" type="ORF">RchiOBHm_Chr2g0140971</name>
</gene>
<evidence type="ECO:0000313" key="3">
    <source>
        <dbReference type="Proteomes" id="UP000238479"/>
    </source>
</evidence>
<comment type="caution">
    <text evidence="2">The sequence shown here is derived from an EMBL/GenBank/DDBJ whole genome shotgun (WGS) entry which is preliminary data.</text>
</comment>
<sequence length="52" mass="6508">MGIHVLLFLERKGEKEMGRFKQKKEKRKLQNTEGEEDREEREKRFSLYYKIF</sequence>
<evidence type="ECO:0000313" key="2">
    <source>
        <dbReference type="EMBL" id="PRQ51132.1"/>
    </source>
</evidence>
<accession>A0A2P6RXI2</accession>
<proteinExistence type="predicted"/>
<feature type="compositionally biased region" description="Basic residues" evidence="1">
    <location>
        <begin position="20"/>
        <end position="29"/>
    </location>
</feature>
<feature type="region of interest" description="Disordered" evidence="1">
    <location>
        <begin position="19"/>
        <end position="41"/>
    </location>
</feature>
<dbReference type="Gramene" id="PRQ51132">
    <property type="protein sequence ID" value="PRQ51132"/>
    <property type="gene ID" value="RchiOBHm_Chr2g0140971"/>
</dbReference>
<protein>
    <submittedName>
        <fullName evidence="2">Uncharacterized protein</fullName>
    </submittedName>
</protein>
<name>A0A2P6RXI2_ROSCH</name>
<dbReference type="EMBL" id="PDCK01000040">
    <property type="protein sequence ID" value="PRQ51132.1"/>
    <property type="molecule type" value="Genomic_DNA"/>
</dbReference>
<organism evidence="2 3">
    <name type="scientific">Rosa chinensis</name>
    <name type="common">China rose</name>
    <dbReference type="NCBI Taxonomy" id="74649"/>
    <lineage>
        <taxon>Eukaryota</taxon>
        <taxon>Viridiplantae</taxon>
        <taxon>Streptophyta</taxon>
        <taxon>Embryophyta</taxon>
        <taxon>Tracheophyta</taxon>
        <taxon>Spermatophyta</taxon>
        <taxon>Magnoliopsida</taxon>
        <taxon>eudicotyledons</taxon>
        <taxon>Gunneridae</taxon>
        <taxon>Pentapetalae</taxon>
        <taxon>rosids</taxon>
        <taxon>fabids</taxon>
        <taxon>Rosales</taxon>
        <taxon>Rosaceae</taxon>
        <taxon>Rosoideae</taxon>
        <taxon>Rosoideae incertae sedis</taxon>
        <taxon>Rosa</taxon>
    </lineage>
</organism>
<dbReference type="Proteomes" id="UP000238479">
    <property type="component" value="Chromosome 2"/>
</dbReference>
<reference evidence="2 3" key="1">
    <citation type="journal article" date="2018" name="Nat. Genet.">
        <title>The Rosa genome provides new insights in the design of modern roses.</title>
        <authorList>
            <person name="Bendahmane M."/>
        </authorList>
    </citation>
    <scope>NUCLEOTIDE SEQUENCE [LARGE SCALE GENOMIC DNA]</scope>
    <source>
        <strain evidence="3">cv. Old Blush</strain>
    </source>
</reference>